<dbReference type="InterPro" id="IPR050490">
    <property type="entry name" value="Bact_solute-bd_prot1"/>
</dbReference>
<dbReference type="SUPFAM" id="SSF53850">
    <property type="entry name" value="Periplasmic binding protein-like II"/>
    <property type="match status" value="1"/>
</dbReference>
<accession>A0A1F5JE94</accession>
<dbReference type="PANTHER" id="PTHR43649:SF12">
    <property type="entry name" value="DIACETYLCHITOBIOSE BINDING PROTEIN DASA"/>
    <property type="match status" value="1"/>
</dbReference>
<dbReference type="InterPro" id="IPR006059">
    <property type="entry name" value="SBP"/>
</dbReference>
<dbReference type="AlphaFoldDB" id="A0A1F5JE94"/>
<gene>
    <name evidence="1" type="ORF">A3C26_03125</name>
</gene>
<evidence type="ECO:0000313" key="2">
    <source>
        <dbReference type="Proteomes" id="UP000177042"/>
    </source>
</evidence>
<protein>
    <recommendedName>
        <fullName evidence="3">ABC transporter substrate-binding protein</fullName>
    </recommendedName>
</protein>
<dbReference type="Proteomes" id="UP000177042">
    <property type="component" value="Unassembled WGS sequence"/>
</dbReference>
<name>A0A1F5JE94_9BACT</name>
<dbReference type="PANTHER" id="PTHR43649">
    <property type="entry name" value="ARABINOSE-BINDING PROTEIN-RELATED"/>
    <property type="match status" value="1"/>
</dbReference>
<dbReference type="Gene3D" id="3.40.190.10">
    <property type="entry name" value="Periplasmic binding protein-like II"/>
    <property type="match status" value="1"/>
</dbReference>
<dbReference type="Pfam" id="PF13416">
    <property type="entry name" value="SBP_bac_8"/>
    <property type="match status" value="1"/>
</dbReference>
<organism evidence="1 2">
    <name type="scientific">Candidatus Daviesbacteria bacterium RIFCSPHIGHO2_02_FULL_39_12</name>
    <dbReference type="NCBI Taxonomy" id="1797770"/>
    <lineage>
        <taxon>Bacteria</taxon>
        <taxon>Candidatus Daviesiibacteriota</taxon>
    </lineage>
</organism>
<sequence>MKRIIIIALSLSIVLGFIFWRFGPSISLFNQAKDNGPIILTYWGLWEDENLIKPLLVEYQKQNPKITVNYVKQSSINYRTRVQTQVREGVGPDVFMIHNSWLPMFSSDLAAAPADIVNLSGYKDMFYPVAYDSFVKNNQIFAASVGIDGLALFYNEEMLNGIGANVPKNWREFRDTATKMTVRDSSGIKTAGAALGSTGNVDHWPDIIGLLLLQEPGVDFNNLNSSLAAGVLKFYTGFVIDPIRKVWDVTLPSSTQMFAEGRLGFYFAPSWRAHELRIANPNLKFKVAPVPQLSGKQVSWASFWGQAASKNSKNVKEAWKFVKFLTSAEGEKLAYQQASQVRLFGEPYSLVSLASELNSDPIAGAYVAQGPIYKSWYLSSNTFDNGINDEIIKYFEDGINAALQGTDPQTALQTVAAGVKQVLDKYTKPQPAASGR</sequence>
<evidence type="ECO:0008006" key="3">
    <source>
        <dbReference type="Google" id="ProtNLM"/>
    </source>
</evidence>
<comment type="caution">
    <text evidence="1">The sequence shown here is derived from an EMBL/GenBank/DDBJ whole genome shotgun (WGS) entry which is preliminary data.</text>
</comment>
<proteinExistence type="predicted"/>
<dbReference type="EMBL" id="MFCX01000002">
    <property type="protein sequence ID" value="OGE26868.1"/>
    <property type="molecule type" value="Genomic_DNA"/>
</dbReference>
<reference evidence="1 2" key="1">
    <citation type="journal article" date="2016" name="Nat. Commun.">
        <title>Thousands of microbial genomes shed light on interconnected biogeochemical processes in an aquifer system.</title>
        <authorList>
            <person name="Anantharaman K."/>
            <person name="Brown C.T."/>
            <person name="Hug L.A."/>
            <person name="Sharon I."/>
            <person name="Castelle C.J."/>
            <person name="Probst A.J."/>
            <person name="Thomas B.C."/>
            <person name="Singh A."/>
            <person name="Wilkins M.J."/>
            <person name="Karaoz U."/>
            <person name="Brodie E.L."/>
            <person name="Williams K.H."/>
            <person name="Hubbard S.S."/>
            <person name="Banfield J.F."/>
        </authorList>
    </citation>
    <scope>NUCLEOTIDE SEQUENCE [LARGE SCALE GENOMIC DNA]</scope>
</reference>
<evidence type="ECO:0000313" key="1">
    <source>
        <dbReference type="EMBL" id="OGE26868.1"/>
    </source>
</evidence>